<dbReference type="PANTHER" id="PTHR30327">
    <property type="entry name" value="UNCHARACTERIZED PROTEIN YQGE"/>
    <property type="match status" value="1"/>
</dbReference>
<dbReference type="OrthoDB" id="9807486at2"/>
<dbReference type="Proteomes" id="UP000288395">
    <property type="component" value="Unassembled WGS sequence"/>
</dbReference>
<protein>
    <recommendedName>
        <fullName evidence="2">UPF0301 protein CWE08_07975</fullName>
    </recommendedName>
</protein>
<evidence type="ECO:0000313" key="3">
    <source>
        <dbReference type="EMBL" id="RUO20398.1"/>
    </source>
</evidence>
<gene>
    <name evidence="3" type="ORF">CWE08_07975</name>
</gene>
<evidence type="ECO:0000256" key="2">
    <source>
        <dbReference type="HAMAP-Rule" id="MF_00758"/>
    </source>
</evidence>
<accession>A0A432VVI2</accession>
<dbReference type="InterPro" id="IPR003774">
    <property type="entry name" value="AlgH-like"/>
</dbReference>
<dbReference type="AlphaFoldDB" id="A0A432VVI2"/>
<dbReference type="Gene3D" id="3.40.1740.10">
    <property type="entry name" value="VC0467-like"/>
    <property type="match status" value="1"/>
</dbReference>
<dbReference type="HAMAP" id="MF_00758">
    <property type="entry name" value="UPF0301"/>
    <property type="match status" value="1"/>
</dbReference>
<dbReference type="GO" id="GO:0005829">
    <property type="term" value="C:cytosol"/>
    <property type="evidence" value="ECO:0007669"/>
    <property type="project" value="TreeGrafter"/>
</dbReference>
<comment type="caution">
    <text evidence="3">The sequence shown here is derived from an EMBL/GenBank/DDBJ whole genome shotgun (WGS) entry which is preliminary data.</text>
</comment>
<name>A0A432VVI2_9GAMM</name>
<organism evidence="3 4">
    <name type="scientific">Aliidiomarina iranensis</name>
    <dbReference type="NCBI Taxonomy" id="1434071"/>
    <lineage>
        <taxon>Bacteria</taxon>
        <taxon>Pseudomonadati</taxon>
        <taxon>Pseudomonadota</taxon>
        <taxon>Gammaproteobacteria</taxon>
        <taxon>Alteromonadales</taxon>
        <taxon>Idiomarinaceae</taxon>
        <taxon>Aliidiomarina</taxon>
    </lineage>
</organism>
<proteinExistence type="inferred from homology"/>
<dbReference type="Pfam" id="PF02622">
    <property type="entry name" value="DUF179"/>
    <property type="match status" value="1"/>
</dbReference>
<sequence>MADSTAEQENTEFNSLANHFLIAMPGLDDPFFHHTVTYVCEHNEEGAMGLIINQPIGMTVASLLEQIDVEITHERNFEDLQVLTGGPVATDRGFVLHPPQKGWRSSLELSSEIMITTSRDILEALGSDRAPQKFLLTLGYAGWEAGQLEQELAENSWLTIPADANLMFSTPTAERWGKAAESLGFDISQLSSEAGHA</sequence>
<comment type="similarity">
    <text evidence="1 2">Belongs to the UPF0301 (AlgH) family.</text>
</comment>
<dbReference type="NCBIfam" id="NF001266">
    <property type="entry name" value="PRK00228.1-1"/>
    <property type="match status" value="1"/>
</dbReference>
<dbReference type="SUPFAM" id="SSF143456">
    <property type="entry name" value="VC0467-like"/>
    <property type="match status" value="1"/>
</dbReference>
<dbReference type="PANTHER" id="PTHR30327:SF1">
    <property type="entry name" value="UPF0301 PROTEIN YQGE"/>
    <property type="match status" value="1"/>
</dbReference>
<evidence type="ECO:0000313" key="4">
    <source>
        <dbReference type="Proteomes" id="UP000288395"/>
    </source>
</evidence>
<keyword evidence="4" id="KW-1185">Reference proteome</keyword>
<dbReference type="EMBL" id="PIPJ01000005">
    <property type="protein sequence ID" value="RUO20398.1"/>
    <property type="molecule type" value="Genomic_DNA"/>
</dbReference>
<evidence type="ECO:0000256" key="1">
    <source>
        <dbReference type="ARBA" id="ARBA00009600"/>
    </source>
</evidence>
<dbReference type="RefSeq" id="WP_126767350.1">
    <property type="nucleotide sequence ID" value="NZ_PIPJ01000005.1"/>
</dbReference>
<reference evidence="4" key="1">
    <citation type="journal article" date="2018" name="Front. Microbiol.">
        <title>Genome-Based Analysis Reveals the Taxonomy and Diversity of the Family Idiomarinaceae.</title>
        <authorList>
            <person name="Liu Y."/>
            <person name="Lai Q."/>
            <person name="Shao Z."/>
        </authorList>
    </citation>
    <scope>NUCLEOTIDE SEQUENCE [LARGE SCALE GENOMIC DNA]</scope>
    <source>
        <strain evidence="4">GBPy7</strain>
    </source>
</reference>